<dbReference type="Pfam" id="PF02272">
    <property type="entry name" value="DHHA1"/>
    <property type="match status" value="1"/>
</dbReference>
<name>A0A0S4M5G1_9BURK</name>
<keyword evidence="10" id="KW-1185">Reference proteome</keyword>
<dbReference type="Pfam" id="PF17768">
    <property type="entry name" value="RecJ_OB"/>
    <property type="match status" value="1"/>
</dbReference>
<feature type="domain" description="RecJ OB" evidence="8">
    <location>
        <begin position="463"/>
        <end position="548"/>
    </location>
</feature>
<dbReference type="InterPro" id="IPR004610">
    <property type="entry name" value="RecJ"/>
</dbReference>
<dbReference type="EMBL" id="LN906597">
    <property type="protein sequence ID" value="CUT17485.1"/>
    <property type="molecule type" value="Genomic_DNA"/>
</dbReference>
<dbReference type="InterPro" id="IPR041122">
    <property type="entry name" value="RecJ_OB"/>
</dbReference>
<comment type="similarity">
    <text evidence="1">Belongs to the RecJ family.</text>
</comment>
<dbReference type="GO" id="GO:0008409">
    <property type="term" value="F:5'-3' exonuclease activity"/>
    <property type="evidence" value="ECO:0007669"/>
    <property type="project" value="InterPro"/>
</dbReference>
<protein>
    <recommendedName>
        <fullName evidence="2">Single-stranded-DNA-specific exonuclease RecJ</fullName>
    </recommendedName>
</protein>
<proteinExistence type="inferred from homology"/>
<dbReference type="GO" id="GO:0006310">
    <property type="term" value="P:DNA recombination"/>
    <property type="evidence" value="ECO:0007669"/>
    <property type="project" value="InterPro"/>
</dbReference>
<dbReference type="InterPro" id="IPR003156">
    <property type="entry name" value="DHHA1_dom"/>
</dbReference>
<dbReference type="Gene3D" id="3.10.310.30">
    <property type="match status" value="1"/>
</dbReference>
<dbReference type="NCBIfam" id="TIGR00644">
    <property type="entry name" value="recJ"/>
    <property type="match status" value="1"/>
</dbReference>
<dbReference type="InterPro" id="IPR038763">
    <property type="entry name" value="DHH_sf"/>
</dbReference>
<dbReference type="Proteomes" id="UP000198651">
    <property type="component" value="Chromosome I"/>
</dbReference>
<evidence type="ECO:0000256" key="5">
    <source>
        <dbReference type="ARBA" id="ARBA00022839"/>
    </source>
</evidence>
<feature type="domain" description="DDH" evidence="6">
    <location>
        <begin position="74"/>
        <end position="232"/>
    </location>
</feature>
<dbReference type="AlphaFoldDB" id="A0A0S4M5G1"/>
<keyword evidence="3" id="KW-0540">Nuclease</keyword>
<dbReference type="GO" id="GO:0006281">
    <property type="term" value="P:DNA repair"/>
    <property type="evidence" value="ECO:0007669"/>
    <property type="project" value="InterPro"/>
</dbReference>
<dbReference type="PANTHER" id="PTHR30255">
    <property type="entry name" value="SINGLE-STRANDED-DNA-SPECIFIC EXONUCLEASE RECJ"/>
    <property type="match status" value="1"/>
</dbReference>
<dbReference type="InterPro" id="IPR051673">
    <property type="entry name" value="SSDNA_exonuclease_RecJ"/>
</dbReference>
<evidence type="ECO:0000256" key="3">
    <source>
        <dbReference type="ARBA" id="ARBA00022722"/>
    </source>
</evidence>
<reference evidence="10" key="1">
    <citation type="submission" date="2015-11" db="EMBL/GenBank/DDBJ databases">
        <authorList>
            <person name="Seth-Smith H.M.B."/>
        </authorList>
    </citation>
    <scope>NUCLEOTIDE SEQUENCE [LARGE SCALE GENOMIC DNA]</scope>
    <source>
        <strain evidence="10">2013Ark11</strain>
    </source>
</reference>
<dbReference type="OrthoDB" id="9809852at2"/>
<gene>
    <name evidence="9" type="primary">recJ</name>
    <name evidence="9" type="ORF">Ark11_0649</name>
</gene>
<keyword evidence="4" id="KW-0378">Hydrolase</keyword>
<evidence type="ECO:0000256" key="1">
    <source>
        <dbReference type="ARBA" id="ARBA00005915"/>
    </source>
</evidence>
<organism evidence="9 10">
    <name type="scientific">Candidatus Ichthyocystis hellenicum</name>
    <dbReference type="NCBI Taxonomy" id="1561003"/>
    <lineage>
        <taxon>Bacteria</taxon>
        <taxon>Pseudomonadati</taxon>
        <taxon>Pseudomonadota</taxon>
        <taxon>Betaproteobacteria</taxon>
        <taxon>Burkholderiales</taxon>
        <taxon>Candidatus Ichthyocystis</taxon>
    </lineage>
</organism>
<dbReference type="GO" id="GO:0003676">
    <property type="term" value="F:nucleic acid binding"/>
    <property type="evidence" value="ECO:0007669"/>
    <property type="project" value="InterPro"/>
</dbReference>
<evidence type="ECO:0000259" key="8">
    <source>
        <dbReference type="Pfam" id="PF17768"/>
    </source>
</evidence>
<evidence type="ECO:0000256" key="2">
    <source>
        <dbReference type="ARBA" id="ARBA00019841"/>
    </source>
</evidence>
<dbReference type="STRING" id="1561003.Ark11_0649"/>
<dbReference type="RefSeq" id="WP_092342910.1">
    <property type="nucleotide sequence ID" value="NZ_FLSL01000085.1"/>
</dbReference>
<dbReference type="PATRIC" id="fig|1561003.3.peg.653"/>
<feature type="domain" description="DHHA1" evidence="7">
    <location>
        <begin position="350"/>
        <end position="449"/>
    </location>
</feature>
<evidence type="ECO:0000259" key="6">
    <source>
        <dbReference type="Pfam" id="PF01368"/>
    </source>
</evidence>
<evidence type="ECO:0000256" key="4">
    <source>
        <dbReference type="ARBA" id="ARBA00022801"/>
    </source>
</evidence>
<dbReference type="PANTHER" id="PTHR30255:SF2">
    <property type="entry name" value="SINGLE-STRANDED-DNA-SPECIFIC EXONUCLEASE RECJ"/>
    <property type="match status" value="1"/>
</dbReference>
<accession>A0A0S4M5G1</accession>
<dbReference type="InterPro" id="IPR001667">
    <property type="entry name" value="DDH_dom"/>
</dbReference>
<evidence type="ECO:0000313" key="10">
    <source>
        <dbReference type="Proteomes" id="UP000198651"/>
    </source>
</evidence>
<dbReference type="Pfam" id="PF01368">
    <property type="entry name" value="DHH"/>
    <property type="match status" value="1"/>
</dbReference>
<dbReference type="SUPFAM" id="SSF64182">
    <property type="entry name" value="DHH phosphoesterases"/>
    <property type="match status" value="1"/>
</dbReference>
<evidence type="ECO:0000259" key="7">
    <source>
        <dbReference type="Pfam" id="PF02272"/>
    </source>
</evidence>
<dbReference type="Gene3D" id="3.90.1640.30">
    <property type="match status" value="1"/>
</dbReference>
<sequence length="563" mass="62594">MSLIIQERPFDHQVVRNLINSGLNPILARIFAARGIETNEDIQESFNNLIPPFSMKGIAQAAEIITHAILRKEKIIILSDYDCDGATGCALGHEALYKLGADIGYFIPDRITMGYGLSPKAVEALTEKSRPDWIITVDNGISSIDGTRYAKEKNIGVIITDHHLAGNELPEADAIINPNQPGCYFPSKYLSGVGVMFYFMLAVRQYMRDQKILSIESQPNFAHLLDLVAIGTIADMVPLDRNNRILVREGMNRIRRGVAHPGVIALFKVARKDYRNATTHDISFLIAPRINAAGRLSDMKAGINCLLASSETEAYDLAKILNSFNNKRRVMEVAMRDQAMSKLADIPIDKKTVVLYDSNWHPGLVGLVASRIKDASQRPTIAFSNCGDGLLRGSGRSTSTINLKKVFDIIDSHYPKVILQYGGHSSAAGLTLDEKNLSDFMGAFEQVVNQEIKNAIISEEVFTDGSLNPNDINMGLIDEIEGTVWGKDFSEPVFCNQFEIKNIKIIHSKHISFRIKHGAYTFPAMQWNRKTIPDSPGRAIYQLKSGRFGQREPSLIITAWEND</sequence>
<evidence type="ECO:0000313" key="9">
    <source>
        <dbReference type="EMBL" id="CUT17485.1"/>
    </source>
</evidence>
<keyword evidence="5 9" id="KW-0269">Exonuclease</keyword>